<dbReference type="Pfam" id="PF01167">
    <property type="entry name" value="Tub"/>
    <property type="match status" value="1"/>
</dbReference>
<reference evidence="4 5" key="2">
    <citation type="submission" date="2024-10" db="EMBL/GenBank/DDBJ databases">
        <authorList>
            <person name="Ryan C."/>
        </authorList>
    </citation>
    <scope>NUCLEOTIDE SEQUENCE [LARGE SCALE GENOMIC DNA]</scope>
</reference>
<evidence type="ECO:0000256" key="1">
    <source>
        <dbReference type="ARBA" id="ARBA00007129"/>
    </source>
</evidence>
<dbReference type="PROSITE" id="PS01201">
    <property type="entry name" value="TUB_2"/>
    <property type="match status" value="1"/>
</dbReference>
<feature type="domain" description="Tubby C-terminal" evidence="3">
    <location>
        <begin position="128"/>
        <end position="377"/>
    </location>
</feature>
<dbReference type="InterPro" id="IPR000007">
    <property type="entry name" value="Tubby_C"/>
</dbReference>
<accession>A0ABC8Z3I6</accession>
<organism evidence="4 5">
    <name type="scientific">Urochloa decumbens</name>
    <dbReference type="NCBI Taxonomy" id="240449"/>
    <lineage>
        <taxon>Eukaryota</taxon>
        <taxon>Viridiplantae</taxon>
        <taxon>Streptophyta</taxon>
        <taxon>Embryophyta</taxon>
        <taxon>Tracheophyta</taxon>
        <taxon>Spermatophyta</taxon>
        <taxon>Magnoliopsida</taxon>
        <taxon>Liliopsida</taxon>
        <taxon>Poales</taxon>
        <taxon>Poaceae</taxon>
        <taxon>PACMAD clade</taxon>
        <taxon>Panicoideae</taxon>
        <taxon>Panicodae</taxon>
        <taxon>Paniceae</taxon>
        <taxon>Melinidinae</taxon>
        <taxon>Urochloa</taxon>
    </lineage>
</organism>
<dbReference type="SUPFAM" id="SSF54518">
    <property type="entry name" value="Tubby C-terminal domain-like"/>
    <property type="match status" value="1"/>
</dbReference>
<dbReference type="Gene3D" id="1.20.1280.50">
    <property type="match status" value="1"/>
</dbReference>
<dbReference type="InterPro" id="IPR025659">
    <property type="entry name" value="Tubby-like_C"/>
</dbReference>
<dbReference type="InterPro" id="IPR036047">
    <property type="entry name" value="F-box-like_dom_sf"/>
</dbReference>
<dbReference type="PANTHER" id="PTHR16517">
    <property type="entry name" value="TUBBY-RELATED"/>
    <property type="match status" value="1"/>
</dbReference>
<proteinExistence type="inferred from homology"/>
<dbReference type="InterPro" id="IPR018066">
    <property type="entry name" value="Tubby_C_CS"/>
</dbReference>
<evidence type="ECO:0000313" key="5">
    <source>
        <dbReference type="Proteomes" id="UP001497457"/>
    </source>
</evidence>
<feature type="region of interest" description="Disordered" evidence="2">
    <location>
        <begin position="1"/>
        <end position="56"/>
    </location>
</feature>
<feature type="compositionally biased region" description="Polar residues" evidence="2">
    <location>
        <begin position="9"/>
        <end position="21"/>
    </location>
</feature>
<evidence type="ECO:0000259" key="3">
    <source>
        <dbReference type="Pfam" id="PF01167"/>
    </source>
</evidence>
<comment type="similarity">
    <text evidence="1">Belongs to the TUB family.</text>
</comment>
<dbReference type="SUPFAM" id="SSF81383">
    <property type="entry name" value="F-box domain"/>
    <property type="match status" value="1"/>
</dbReference>
<reference evidence="5" key="1">
    <citation type="submission" date="2024-06" db="EMBL/GenBank/DDBJ databases">
        <authorList>
            <person name="Ryan C."/>
        </authorList>
    </citation>
    <scope>NUCLEOTIDE SEQUENCE [LARGE SCALE GENOMIC DNA]</scope>
</reference>
<keyword evidence="5" id="KW-1185">Reference proteome</keyword>
<name>A0ABC8Z3I6_9POAL</name>
<dbReference type="Proteomes" id="UP001497457">
    <property type="component" value="Chromosome 18b"/>
</dbReference>
<feature type="compositionally biased region" description="Acidic residues" evidence="2">
    <location>
        <begin position="43"/>
        <end position="53"/>
    </location>
</feature>
<dbReference type="EMBL" id="OZ075128">
    <property type="protein sequence ID" value="CAL4954479.1"/>
    <property type="molecule type" value="Genomic_DNA"/>
</dbReference>
<dbReference type="Gene3D" id="3.20.90.10">
    <property type="entry name" value="Tubby Protein, Chain A"/>
    <property type="match status" value="1"/>
</dbReference>
<dbReference type="PANTHER" id="PTHR16517:SF150">
    <property type="entry name" value="TUBBY-LIKE F-BOX PROTEIN 2"/>
    <property type="match status" value="1"/>
</dbReference>
<sequence>MPPWRRASASPTPGSTATAGGSSADPARPLAGGNARVSPEVPAEQEAEGDDGEEGRWSALVPELLADILRRVEAGAERWPGRRDVVACACVCRRWREAAVALVRPPLQGGGITFVASLKQVRPTESLTPGPRDAPIQCFIKRNKKISTFHLYLSLTQALTGQGKFLLAAQRTRCGLRMEYIISIRNDLSHGSHVGKLKSDFTRTKFTIYDWQPQYEGAKVPSSRCRRWLATKQINPLVSTGNADIGEVCYEYNLLKSRGPRRIHCNMQCPTDEGTAIDPEEANQPSTPSSLILYNKLPRWHDHLQCWCLNFHGRVMVASVKNFQLIAPAGTGEPWGVQDDETVILQFGKVEDDVFTMDYRHPLSAFQAFAICLTSFGSKFACE</sequence>
<evidence type="ECO:0000313" key="4">
    <source>
        <dbReference type="EMBL" id="CAL4954479.1"/>
    </source>
</evidence>
<protein>
    <recommendedName>
        <fullName evidence="3">Tubby C-terminal domain-containing protein</fullName>
    </recommendedName>
</protein>
<dbReference type="AlphaFoldDB" id="A0ABC8Z3I6"/>
<gene>
    <name evidence="4" type="ORF">URODEC1_LOCUS40821</name>
</gene>
<dbReference type="PRINTS" id="PR01573">
    <property type="entry name" value="SUPERTUBBY"/>
</dbReference>
<evidence type="ECO:0000256" key="2">
    <source>
        <dbReference type="SAM" id="MobiDB-lite"/>
    </source>
</evidence>